<proteinExistence type="predicted"/>
<sequence>MSDRKQIRYTYECIEAYEENDEKVRAIITEDTGSDNWICTRSLPPICYPPPLTTGAIQKLKDLQGVAVSEIDEE</sequence>
<accession>A0A5N6EUF7</accession>
<dbReference type="Proteomes" id="UP000326799">
    <property type="component" value="Unassembled WGS sequence"/>
</dbReference>
<name>A0A5N6EUF7_9EURO</name>
<gene>
    <name evidence="1" type="ORF">BDV33DRAFT_85295</name>
</gene>
<protein>
    <submittedName>
        <fullName evidence="1">Uncharacterized protein</fullName>
    </submittedName>
</protein>
<evidence type="ECO:0000313" key="2">
    <source>
        <dbReference type="Proteomes" id="UP000326799"/>
    </source>
</evidence>
<organism evidence="1 2">
    <name type="scientific">Aspergillus novoparasiticus</name>
    <dbReference type="NCBI Taxonomy" id="986946"/>
    <lineage>
        <taxon>Eukaryota</taxon>
        <taxon>Fungi</taxon>
        <taxon>Dikarya</taxon>
        <taxon>Ascomycota</taxon>
        <taxon>Pezizomycotina</taxon>
        <taxon>Eurotiomycetes</taxon>
        <taxon>Eurotiomycetidae</taxon>
        <taxon>Eurotiales</taxon>
        <taxon>Aspergillaceae</taxon>
        <taxon>Aspergillus</taxon>
        <taxon>Aspergillus subgen. Circumdati</taxon>
    </lineage>
</organism>
<evidence type="ECO:0000313" key="1">
    <source>
        <dbReference type="EMBL" id="KAB8220919.1"/>
    </source>
</evidence>
<dbReference type="EMBL" id="ML733424">
    <property type="protein sequence ID" value="KAB8220919.1"/>
    <property type="molecule type" value="Genomic_DNA"/>
</dbReference>
<dbReference type="AlphaFoldDB" id="A0A5N6EUF7"/>
<reference evidence="1 2" key="1">
    <citation type="submission" date="2019-04" db="EMBL/GenBank/DDBJ databases">
        <title>Fungal friends and foes A comparative genomics study of 23 Aspergillus species from section Flavi.</title>
        <authorList>
            <consortium name="DOE Joint Genome Institute"/>
            <person name="Kjaerbolling I."/>
            <person name="Vesth T.C."/>
            <person name="Frisvad J.C."/>
            <person name="Nybo J.L."/>
            <person name="Theobald S."/>
            <person name="Kildgaard S."/>
            <person name="Petersen T.I."/>
            <person name="Kuo A."/>
            <person name="Sato A."/>
            <person name="Lyhne E.K."/>
            <person name="Kogle M.E."/>
            <person name="Wiebenga A."/>
            <person name="Kun R.S."/>
            <person name="Lubbers R.J."/>
            <person name="Makela M.R."/>
            <person name="Barry K."/>
            <person name="Chovatia M."/>
            <person name="Clum A."/>
            <person name="Daum C."/>
            <person name="Haridas S."/>
            <person name="He G."/>
            <person name="LaButti K."/>
            <person name="Lipzen A."/>
            <person name="Mondo S."/>
            <person name="Pangilinan J."/>
            <person name="Riley R."/>
            <person name="Salamov A."/>
            <person name="Simmons B.A."/>
            <person name="Magnuson J.K."/>
            <person name="Henrissat B."/>
            <person name="Mortensen U.H."/>
            <person name="Larsen T.O."/>
            <person name="De vries R.P."/>
            <person name="Grigoriev I.V."/>
            <person name="Machida M."/>
            <person name="Baker S.E."/>
            <person name="Andersen M.R."/>
        </authorList>
    </citation>
    <scope>NUCLEOTIDE SEQUENCE [LARGE SCALE GENOMIC DNA]</scope>
    <source>
        <strain evidence="1 2">CBS 126849</strain>
    </source>
</reference>
<keyword evidence="2" id="KW-1185">Reference proteome</keyword>